<dbReference type="InterPro" id="IPR036424">
    <property type="entry name" value="UPP_synth-like_sf"/>
</dbReference>
<dbReference type="PANTHER" id="PTHR10291">
    <property type="entry name" value="DEHYDRODOLICHYL DIPHOSPHATE SYNTHASE FAMILY MEMBER"/>
    <property type="match status" value="1"/>
</dbReference>
<dbReference type="GO" id="GO:0008834">
    <property type="term" value="F:ditrans,polycis-undecaprenyl-diphosphate synthase [(2E,6E)-farnesyl-diphosphate specific] activity"/>
    <property type="evidence" value="ECO:0007669"/>
    <property type="project" value="UniProtKB-EC"/>
</dbReference>
<dbReference type="SUPFAM" id="SSF64005">
    <property type="entry name" value="Undecaprenyl diphosphate synthase"/>
    <property type="match status" value="1"/>
</dbReference>
<dbReference type="AlphaFoldDB" id="A0ABD1G6Z9"/>
<dbReference type="InterPro" id="IPR001441">
    <property type="entry name" value="UPP_synth-like"/>
</dbReference>
<dbReference type="Proteomes" id="UP001567538">
    <property type="component" value="Unassembled WGS sequence"/>
</dbReference>
<gene>
    <name evidence="2" type="ORF">AAHA92_24311</name>
</gene>
<accession>A0ABD1G6Z9</accession>
<keyword evidence="1 2" id="KW-0808">Transferase</keyword>
<comment type="caution">
    <text evidence="2">The sequence shown here is derived from an EMBL/GenBank/DDBJ whole genome shotgun (WGS) entry which is preliminary data.</text>
</comment>
<dbReference type="EMBL" id="JBEAFC010000009">
    <property type="protein sequence ID" value="KAL1539879.1"/>
    <property type="molecule type" value="Genomic_DNA"/>
</dbReference>
<evidence type="ECO:0000313" key="3">
    <source>
        <dbReference type="Proteomes" id="UP001567538"/>
    </source>
</evidence>
<dbReference type="PANTHER" id="PTHR10291:SF0">
    <property type="entry name" value="DEHYDRODOLICHYL DIPHOSPHATE SYNTHASE 2"/>
    <property type="match status" value="1"/>
</dbReference>
<name>A0ABD1G6Z9_SALDI</name>
<evidence type="ECO:0000313" key="2">
    <source>
        <dbReference type="EMBL" id="KAL1539879.1"/>
    </source>
</evidence>
<dbReference type="Pfam" id="PF01255">
    <property type="entry name" value="Prenyltransf"/>
    <property type="match status" value="2"/>
</dbReference>
<dbReference type="Gene3D" id="3.40.1180.10">
    <property type="entry name" value="Decaprenyl diphosphate synthase-like"/>
    <property type="match status" value="2"/>
</dbReference>
<proteinExistence type="predicted"/>
<dbReference type="EC" id="2.5.1.31" evidence="2"/>
<keyword evidence="3" id="KW-1185">Reference proteome</keyword>
<sequence length="107" mass="12308">MIGNKSRLPVSLQTSISWAEETSKGNKGQNLVMAANYSGRDDVVQATKDLQQSGTWDSTSRRHRRDHLAYTEFYFVDKLFPDFGEDDLRQALASYGCRQRRYGLRKN</sequence>
<organism evidence="2 3">
    <name type="scientific">Salvia divinorum</name>
    <name type="common">Maria pastora</name>
    <name type="synonym">Diviner's sage</name>
    <dbReference type="NCBI Taxonomy" id="28513"/>
    <lineage>
        <taxon>Eukaryota</taxon>
        <taxon>Viridiplantae</taxon>
        <taxon>Streptophyta</taxon>
        <taxon>Embryophyta</taxon>
        <taxon>Tracheophyta</taxon>
        <taxon>Spermatophyta</taxon>
        <taxon>Magnoliopsida</taxon>
        <taxon>eudicotyledons</taxon>
        <taxon>Gunneridae</taxon>
        <taxon>Pentapetalae</taxon>
        <taxon>asterids</taxon>
        <taxon>lamiids</taxon>
        <taxon>Lamiales</taxon>
        <taxon>Lamiaceae</taxon>
        <taxon>Nepetoideae</taxon>
        <taxon>Mentheae</taxon>
        <taxon>Salviinae</taxon>
        <taxon>Salvia</taxon>
        <taxon>Salvia subgen. Calosphace</taxon>
    </lineage>
</organism>
<evidence type="ECO:0000256" key="1">
    <source>
        <dbReference type="ARBA" id="ARBA00022679"/>
    </source>
</evidence>
<reference evidence="2 3" key="1">
    <citation type="submission" date="2024-06" db="EMBL/GenBank/DDBJ databases">
        <title>A chromosome level genome sequence of Diviner's sage (Salvia divinorum).</title>
        <authorList>
            <person name="Ford S.A."/>
            <person name="Ro D.-K."/>
            <person name="Ness R.W."/>
            <person name="Phillips M.A."/>
        </authorList>
    </citation>
    <scope>NUCLEOTIDE SEQUENCE [LARGE SCALE GENOMIC DNA]</scope>
    <source>
        <strain evidence="2">SAF-2024a</strain>
        <tissue evidence="2">Leaf</tissue>
    </source>
</reference>
<protein>
    <submittedName>
        <fullName evidence="2">Ditrans,polycis-undecaprenyl-diphosphate synthase</fullName>
        <ecNumber evidence="2">2.5.1.31</ecNumber>
    </submittedName>
</protein>